<evidence type="ECO:0000313" key="1">
    <source>
        <dbReference type="EMBL" id="GBP65283.1"/>
    </source>
</evidence>
<organism evidence="1 2">
    <name type="scientific">Eumeta variegata</name>
    <name type="common">Bagworm moth</name>
    <name type="synonym">Eumeta japonica</name>
    <dbReference type="NCBI Taxonomy" id="151549"/>
    <lineage>
        <taxon>Eukaryota</taxon>
        <taxon>Metazoa</taxon>
        <taxon>Ecdysozoa</taxon>
        <taxon>Arthropoda</taxon>
        <taxon>Hexapoda</taxon>
        <taxon>Insecta</taxon>
        <taxon>Pterygota</taxon>
        <taxon>Neoptera</taxon>
        <taxon>Endopterygota</taxon>
        <taxon>Lepidoptera</taxon>
        <taxon>Glossata</taxon>
        <taxon>Ditrysia</taxon>
        <taxon>Tineoidea</taxon>
        <taxon>Psychidae</taxon>
        <taxon>Oiketicinae</taxon>
        <taxon>Eumeta</taxon>
    </lineage>
</organism>
<sequence length="219" mass="24004">MSPPAPPRAARARHGGAGLRLPLPINSEFYEFKRVLHELIDFLLPRRKPRAPSADLSELIGGEREQGTDLLHGLDNVDVAEADDGERHDLAHREQEQDVGSRPPVTDEGCPSAVSLWSPFDNRSPAVAGSRSTMAGSGRLQIAHSNPLLEIETVWTALNIVTRSFSGVAIKMSFNVSLRPASARPKCARERGRCCVEPQNRLFCGTTSGRRHRDVTRGD</sequence>
<accession>A0A4C1XQF4</accession>
<protein>
    <submittedName>
        <fullName evidence="1">Uncharacterized protein</fullName>
    </submittedName>
</protein>
<evidence type="ECO:0000313" key="2">
    <source>
        <dbReference type="Proteomes" id="UP000299102"/>
    </source>
</evidence>
<dbReference type="Proteomes" id="UP000299102">
    <property type="component" value="Unassembled WGS sequence"/>
</dbReference>
<keyword evidence="2" id="KW-1185">Reference proteome</keyword>
<comment type="caution">
    <text evidence="1">The sequence shown here is derived from an EMBL/GenBank/DDBJ whole genome shotgun (WGS) entry which is preliminary data.</text>
</comment>
<name>A0A4C1XQF4_EUMVA</name>
<dbReference type="EMBL" id="BGZK01000924">
    <property type="protein sequence ID" value="GBP65283.1"/>
    <property type="molecule type" value="Genomic_DNA"/>
</dbReference>
<proteinExistence type="predicted"/>
<gene>
    <name evidence="1" type="ORF">EVAR_37131_1</name>
</gene>
<dbReference type="AlphaFoldDB" id="A0A4C1XQF4"/>
<reference evidence="1 2" key="1">
    <citation type="journal article" date="2019" name="Commun. Biol.">
        <title>The bagworm genome reveals a unique fibroin gene that provides high tensile strength.</title>
        <authorList>
            <person name="Kono N."/>
            <person name="Nakamura H."/>
            <person name="Ohtoshi R."/>
            <person name="Tomita M."/>
            <person name="Numata K."/>
            <person name="Arakawa K."/>
        </authorList>
    </citation>
    <scope>NUCLEOTIDE SEQUENCE [LARGE SCALE GENOMIC DNA]</scope>
</reference>